<organism evidence="1 2">
    <name type="scientific">Streptomyces spectabilis</name>
    <dbReference type="NCBI Taxonomy" id="68270"/>
    <lineage>
        <taxon>Bacteria</taxon>
        <taxon>Bacillati</taxon>
        <taxon>Actinomycetota</taxon>
        <taxon>Actinomycetes</taxon>
        <taxon>Kitasatosporales</taxon>
        <taxon>Streptomycetaceae</taxon>
        <taxon>Streptomyces</taxon>
    </lineage>
</organism>
<sequence>MHVSVLDFPDAERLIVDFLKNRPELAGTTVDNRPPTGFDGTQKAVLVSRVGGAWVDDQHLDQPLLDLEAYGPDKTAAHAVALAARACVLELAGTAHGTAVVTDVAESDGPRWLPDYNRPRGNRYLATVQLRLRLA</sequence>
<evidence type="ECO:0008006" key="3">
    <source>
        <dbReference type="Google" id="ProtNLM"/>
    </source>
</evidence>
<evidence type="ECO:0000313" key="1">
    <source>
        <dbReference type="EMBL" id="QEV61462.1"/>
    </source>
</evidence>
<evidence type="ECO:0000313" key="2">
    <source>
        <dbReference type="Proteomes" id="UP000326505"/>
    </source>
</evidence>
<accession>A0A5P2XG79</accession>
<dbReference type="AlphaFoldDB" id="A0A5P2XG79"/>
<dbReference type="Proteomes" id="UP000326505">
    <property type="component" value="Chromosome"/>
</dbReference>
<name>A0A5P2XG79_STRST</name>
<dbReference type="OrthoDB" id="3625315at2"/>
<dbReference type="KEGG" id="sspb:CP982_24435"/>
<reference evidence="1 2" key="1">
    <citation type="submission" date="2017-09" db="EMBL/GenBank/DDBJ databases">
        <authorList>
            <person name="Lee N."/>
            <person name="Cho B.-K."/>
        </authorList>
    </citation>
    <scope>NUCLEOTIDE SEQUENCE [LARGE SCALE GENOMIC DNA]</scope>
    <source>
        <strain evidence="1 2">ATCC 27465</strain>
    </source>
</reference>
<gene>
    <name evidence="1" type="ORF">CP982_24435</name>
</gene>
<dbReference type="EMBL" id="CP023690">
    <property type="protein sequence ID" value="QEV61462.1"/>
    <property type="molecule type" value="Genomic_DNA"/>
</dbReference>
<protein>
    <recommendedName>
        <fullName evidence="3">DUF3168 domain-containing protein</fullName>
    </recommendedName>
</protein>
<proteinExistence type="predicted"/>